<reference evidence="2 3" key="1">
    <citation type="submission" date="2019-10" db="EMBL/GenBank/DDBJ databases">
        <title>Alkaliphilus serpentinus sp. nov. and Alkaliphilus pronyensis sp. nov., two novel anaerobic alkaliphilic species isolated from the serpentinized-hosted hydrothermal field of the Prony Bay (New Caledonia).</title>
        <authorList>
            <person name="Postec A."/>
        </authorList>
    </citation>
    <scope>NUCLEOTIDE SEQUENCE [LARGE SCALE GENOMIC DNA]</scope>
    <source>
        <strain evidence="2 3">LacT</strain>
    </source>
</reference>
<evidence type="ECO:0000256" key="1">
    <source>
        <dbReference type="SAM" id="MobiDB-lite"/>
    </source>
</evidence>
<name>A0A833HR48_9FIRM</name>
<feature type="compositionally biased region" description="Polar residues" evidence="1">
    <location>
        <begin position="39"/>
        <end position="55"/>
    </location>
</feature>
<dbReference type="EMBL" id="WBZB01000006">
    <property type="protein sequence ID" value="KAB3532811.1"/>
    <property type="molecule type" value="Genomic_DNA"/>
</dbReference>
<protein>
    <submittedName>
        <fullName evidence="2">Uncharacterized protein</fullName>
    </submittedName>
</protein>
<dbReference type="Proteomes" id="UP000465601">
    <property type="component" value="Unassembled WGS sequence"/>
</dbReference>
<accession>A0A833HR48</accession>
<comment type="caution">
    <text evidence="2">The sequence shown here is derived from an EMBL/GenBank/DDBJ whole genome shotgun (WGS) entry which is preliminary data.</text>
</comment>
<gene>
    <name evidence="2" type="ORF">F8153_01735</name>
</gene>
<organism evidence="2 3">
    <name type="scientific">Alkaliphilus serpentinus</name>
    <dbReference type="NCBI Taxonomy" id="1482731"/>
    <lineage>
        <taxon>Bacteria</taxon>
        <taxon>Bacillati</taxon>
        <taxon>Bacillota</taxon>
        <taxon>Clostridia</taxon>
        <taxon>Peptostreptococcales</taxon>
        <taxon>Natronincolaceae</taxon>
        <taxon>Alkaliphilus</taxon>
    </lineage>
</organism>
<evidence type="ECO:0000313" key="2">
    <source>
        <dbReference type="EMBL" id="KAB3532811.1"/>
    </source>
</evidence>
<feature type="region of interest" description="Disordered" evidence="1">
    <location>
        <begin position="25"/>
        <end position="65"/>
    </location>
</feature>
<dbReference type="RefSeq" id="WP_151864624.1">
    <property type="nucleotide sequence ID" value="NZ_WBZB01000006.1"/>
</dbReference>
<dbReference type="AlphaFoldDB" id="A0A833HR48"/>
<proteinExistence type="predicted"/>
<evidence type="ECO:0000313" key="3">
    <source>
        <dbReference type="Proteomes" id="UP000465601"/>
    </source>
</evidence>
<sequence length="65" mass="7281">MTNNTIDSAEGKKKINLMDAMKEQLEKKKQNQKNSAAKHNSSFGNNKVKSQQAKKSTLMRGRTGE</sequence>
<keyword evidence="3" id="KW-1185">Reference proteome</keyword>